<feature type="compositionally biased region" description="Acidic residues" evidence="7">
    <location>
        <begin position="343"/>
        <end position="361"/>
    </location>
</feature>
<dbReference type="Gene3D" id="1.25.40.120">
    <property type="entry name" value="Protein prenylyltransferase"/>
    <property type="match status" value="1"/>
</dbReference>
<protein>
    <recommendedName>
        <fullName evidence="6">Geranylgeranyl transferase type-2 subunit alpha</fullName>
        <ecNumber evidence="6">2.5.1.60</ecNumber>
    </recommendedName>
    <alternativeName>
        <fullName evidence="6">Geranylgeranyl transferase type II subunit alpha</fullName>
    </alternativeName>
</protein>
<dbReference type="GO" id="GO:0004663">
    <property type="term" value="F:Rab geranylgeranyltransferase activity"/>
    <property type="evidence" value="ECO:0007669"/>
    <property type="project" value="UniProtKB-UniRule"/>
</dbReference>
<dbReference type="InterPro" id="IPR002088">
    <property type="entry name" value="Prenyl_trans_a"/>
</dbReference>
<dbReference type="PROSITE" id="PS51147">
    <property type="entry name" value="PFTA"/>
    <property type="match status" value="4"/>
</dbReference>
<evidence type="ECO:0000313" key="8">
    <source>
        <dbReference type="EMBL" id="RPB23007.1"/>
    </source>
</evidence>
<dbReference type="AlphaFoldDB" id="A0A3N4LJB0"/>
<dbReference type="FunCoup" id="A0A3N4LJB0">
    <property type="interactions" value="92"/>
</dbReference>
<comment type="similarity">
    <text evidence="1 6">Belongs to the protein prenyltransferase subunit alpha family.</text>
</comment>
<proteinExistence type="inferred from homology"/>
<evidence type="ECO:0000256" key="1">
    <source>
        <dbReference type="ARBA" id="ARBA00006734"/>
    </source>
</evidence>
<dbReference type="PANTHER" id="PTHR11129:SF2">
    <property type="entry name" value="GERANYLGERANYL TRANSFERASE TYPE-2 SUBUNIT ALPHA"/>
    <property type="match status" value="1"/>
</dbReference>
<name>A0A3N4LJB0_9PEZI</name>
<dbReference type="OrthoDB" id="1658at2759"/>
<evidence type="ECO:0000256" key="6">
    <source>
        <dbReference type="RuleBase" id="RU367120"/>
    </source>
</evidence>
<dbReference type="GO" id="GO:0005968">
    <property type="term" value="C:Rab-protein geranylgeranyltransferase complex"/>
    <property type="evidence" value="ECO:0007669"/>
    <property type="project" value="TreeGrafter"/>
</dbReference>
<organism evidence="8 9">
    <name type="scientific">Terfezia boudieri ATCC MYA-4762</name>
    <dbReference type="NCBI Taxonomy" id="1051890"/>
    <lineage>
        <taxon>Eukaryota</taxon>
        <taxon>Fungi</taxon>
        <taxon>Dikarya</taxon>
        <taxon>Ascomycota</taxon>
        <taxon>Pezizomycotina</taxon>
        <taxon>Pezizomycetes</taxon>
        <taxon>Pezizales</taxon>
        <taxon>Pezizaceae</taxon>
        <taxon>Terfezia</taxon>
    </lineage>
</organism>
<dbReference type="GO" id="GO:0097354">
    <property type="term" value="P:prenylation"/>
    <property type="evidence" value="ECO:0007669"/>
    <property type="project" value="UniProtKB-UniRule"/>
</dbReference>
<sequence length="417" mass="47627">MASHGITRTSYSKETRTAALRREELQKINEYNSLVAEVQSARSQKNYNDATLALTSALLKRNPEFYTIWNYRREILLNGILPPAVTPKPAPDSEEEKSISLILKGELIHLLPLLKSHPKCYALWNHRLWVLSQSGIYLSLEKSQGLWTEELVLVGMMLGRDERNFHGWAYRRIVVGAIEKGMVGKGMSLVEQEFEYTTVMIKSNMSNYSAWHSRTKLVGRLLEERGAKKQERMDFLEDEINFLKKAILTKPQDQSLWLYYRWLIHSNASPSNSNLNEVITPNMPHWIKIALVSSEMEDLTDMLDMGGTDASKKWLLASLVGLVGLLRRLRRSKPVRGAKPVDNEDSEEEEVDEDEDEEGDGVDEKAEMKRVREWVKRLIAIDGEKGKGRRWIDLAANAKDKQKSNLTIMAGEVVGDT</sequence>
<accession>A0A3N4LJB0</accession>
<dbReference type="SUPFAM" id="SSF48439">
    <property type="entry name" value="Protein prenylyltransferase"/>
    <property type="match status" value="1"/>
</dbReference>
<comment type="function">
    <text evidence="6">Catalyzes the transfer of a geranyl-geranyl moiety from geranyl-geranyl pyrophosphate to cysteines occuring in specific C-terminal amino acid sequences.</text>
</comment>
<keyword evidence="2 6" id="KW-0637">Prenyltransferase</keyword>
<dbReference type="PANTHER" id="PTHR11129">
    <property type="entry name" value="PROTEIN FARNESYLTRANSFERASE ALPHA SUBUNIT/RAB GERANYLGERANYL TRANSFERASE ALPHA SUBUNIT"/>
    <property type="match status" value="1"/>
</dbReference>
<evidence type="ECO:0000256" key="3">
    <source>
        <dbReference type="ARBA" id="ARBA00022679"/>
    </source>
</evidence>
<dbReference type="EC" id="2.5.1.60" evidence="6"/>
<dbReference type="STRING" id="1051890.A0A3N4LJB0"/>
<keyword evidence="3 6" id="KW-0808">Transferase</keyword>
<keyword evidence="9" id="KW-1185">Reference proteome</keyword>
<dbReference type="InParanoid" id="A0A3N4LJB0"/>
<reference evidence="8 9" key="1">
    <citation type="journal article" date="2018" name="Nat. Ecol. Evol.">
        <title>Pezizomycetes genomes reveal the molecular basis of ectomycorrhizal truffle lifestyle.</title>
        <authorList>
            <person name="Murat C."/>
            <person name="Payen T."/>
            <person name="Noel B."/>
            <person name="Kuo A."/>
            <person name="Morin E."/>
            <person name="Chen J."/>
            <person name="Kohler A."/>
            <person name="Krizsan K."/>
            <person name="Balestrini R."/>
            <person name="Da Silva C."/>
            <person name="Montanini B."/>
            <person name="Hainaut M."/>
            <person name="Levati E."/>
            <person name="Barry K.W."/>
            <person name="Belfiori B."/>
            <person name="Cichocki N."/>
            <person name="Clum A."/>
            <person name="Dockter R.B."/>
            <person name="Fauchery L."/>
            <person name="Guy J."/>
            <person name="Iotti M."/>
            <person name="Le Tacon F."/>
            <person name="Lindquist E.A."/>
            <person name="Lipzen A."/>
            <person name="Malagnac F."/>
            <person name="Mello A."/>
            <person name="Molinier V."/>
            <person name="Miyauchi S."/>
            <person name="Poulain J."/>
            <person name="Riccioni C."/>
            <person name="Rubini A."/>
            <person name="Sitrit Y."/>
            <person name="Splivallo R."/>
            <person name="Traeger S."/>
            <person name="Wang M."/>
            <person name="Zifcakova L."/>
            <person name="Wipf D."/>
            <person name="Zambonelli A."/>
            <person name="Paolocci F."/>
            <person name="Nowrousian M."/>
            <person name="Ottonello S."/>
            <person name="Baldrian P."/>
            <person name="Spatafora J.W."/>
            <person name="Henrissat B."/>
            <person name="Nagy L.G."/>
            <person name="Aury J.M."/>
            <person name="Wincker P."/>
            <person name="Grigoriev I.V."/>
            <person name="Bonfante P."/>
            <person name="Martin F.M."/>
        </authorList>
    </citation>
    <scope>NUCLEOTIDE SEQUENCE [LARGE SCALE GENOMIC DNA]</scope>
    <source>
        <strain evidence="8 9">ATCC MYA-4762</strain>
    </source>
</reference>
<dbReference type="EMBL" id="ML121548">
    <property type="protein sequence ID" value="RPB23007.1"/>
    <property type="molecule type" value="Genomic_DNA"/>
</dbReference>
<dbReference type="Proteomes" id="UP000267821">
    <property type="component" value="Unassembled WGS sequence"/>
</dbReference>
<evidence type="ECO:0000256" key="4">
    <source>
        <dbReference type="ARBA" id="ARBA00022737"/>
    </source>
</evidence>
<keyword evidence="4" id="KW-0677">Repeat</keyword>
<dbReference type="Pfam" id="PF01239">
    <property type="entry name" value="PPTA"/>
    <property type="match status" value="5"/>
</dbReference>
<feature type="region of interest" description="Disordered" evidence="7">
    <location>
        <begin position="336"/>
        <end position="366"/>
    </location>
</feature>
<evidence type="ECO:0000256" key="7">
    <source>
        <dbReference type="SAM" id="MobiDB-lite"/>
    </source>
</evidence>
<evidence type="ECO:0000256" key="5">
    <source>
        <dbReference type="ARBA" id="ARBA00047658"/>
    </source>
</evidence>
<gene>
    <name evidence="8" type="ORF">L211DRAFT_868833</name>
</gene>
<evidence type="ECO:0000313" key="9">
    <source>
        <dbReference type="Proteomes" id="UP000267821"/>
    </source>
</evidence>
<comment type="catalytic activity">
    <reaction evidence="5 6">
        <text>geranylgeranyl diphosphate + L-cysteinyl-[protein] = S-geranylgeranyl-L-cysteinyl-[protein] + diphosphate</text>
        <dbReference type="Rhea" id="RHEA:21240"/>
        <dbReference type="Rhea" id="RHEA-COMP:10131"/>
        <dbReference type="Rhea" id="RHEA-COMP:11537"/>
        <dbReference type="ChEBI" id="CHEBI:29950"/>
        <dbReference type="ChEBI" id="CHEBI:33019"/>
        <dbReference type="ChEBI" id="CHEBI:57533"/>
        <dbReference type="ChEBI" id="CHEBI:86021"/>
        <dbReference type="EC" id="2.5.1.60"/>
    </reaction>
</comment>
<evidence type="ECO:0000256" key="2">
    <source>
        <dbReference type="ARBA" id="ARBA00022602"/>
    </source>
</evidence>